<dbReference type="EMBL" id="BAAAHH010000065">
    <property type="protein sequence ID" value="GAA0969507.1"/>
    <property type="molecule type" value="Genomic_DNA"/>
</dbReference>
<dbReference type="Pfam" id="PF04672">
    <property type="entry name" value="Methyltransf_19"/>
    <property type="match status" value="1"/>
</dbReference>
<dbReference type="InterPro" id="IPR006764">
    <property type="entry name" value="SAM_dep_MeTrfase_SAV2177_type"/>
</dbReference>
<dbReference type="GO" id="GO:0008168">
    <property type="term" value="F:methyltransferase activity"/>
    <property type="evidence" value="ECO:0007669"/>
    <property type="project" value="UniProtKB-KW"/>
</dbReference>
<dbReference type="Proteomes" id="UP001500665">
    <property type="component" value="Unassembled WGS sequence"/>
</dbReference>
<evidence type="ECO:0000313" key="1">
    <source>
        <dbReference type="EMBL" id="GAA0969507.1"/>
    </source>
</evidence>
<accession>A0ABP4CKF5</accession>
<comment type="caution">
    <text evidence="1">The sequence shown here is derived from an EMBL/GenBank/DDBJ whole genome shotgun (WGS) entry which is preliminary data.</text>
</comment>
<reference evidence="2" key="1">
    <citation type="journal article" date="2019" name="Int. J. Syst. Evol. Microbiol.">
        <title>The Global Catalogue of Microorganisms (GCM) 10K type strain sequencing project: providing services to taxonomists for standard genome sequencing and annotation.</title>
        <authorList>
            <consortium name="The Broad Institute Genomics Platform"/>
            <consortium name="The Broad Institute Genome Sequencing Center for Infectious Disease"/>
            <person name="Wu L."/>
            <person name="Ma J."/>
        </authorList>
    </citation>
    <scope>NUCLEOTIDE SEQUENCE [LARGE SCALE GENOMIC DNA]</scope>
    <source>
        <strain evidence="2">JCM 10696</strain>
    </source>
</reference>
<evidence type="ECO:0000313" key="2">
    <source>
        <dbReference type="Proteomes" id="UP001500665"/>
    </source>
</evidence>
<name>A0ABP4CKF5_9ACTN</name>
<proteinExistence type="predicted"/>
<gene>
    <name evidence="1" type="ORF">GCM10009550_76280</name>
</gene>
<dbReference type="GO" id="GO:0032259">
    <property type="term" value="P:methylation"/>
    <property type="evidence" value="ECO:0007669"/>
    <property type="project" value="UniProtKB-KW"/>
</dbReference>
<keyword evidence="1" id="KW-0808">Transferase</keyword>
<dbReference type="SUPFAM" id="SSF53335">
    <property type="entry name" value="S-adenosyl-L-methionine-dependent methyltransferases"/>
    <property type="match status" value="1"/>
</dbReference>
<dbReference type="Gene3D" id="3.40.50.150">
    <property type="entry name" value="Vaccinia Virus protein VP39"/>
    <property type="match status" value="1"/>
</dbReference>
<organism evidence="1 2">
    <name type="scientific">Actinocorallia libanotica</name>
    <dbReference type="NCBI Taxonomy" id="46162"/>
    <lineage>
        <taxon>Bacteria</taxon>
        <taxon>Bacillati</taxon>
        <taxon>Actinomycetota</taxon>
        <taxon>Actinomycetes</taxon>
        <taxon>Streptosporangiales</taxon>
        <taxon>Thermomonosporaceae</taxon>
        <taxon>Actinocorallia</taxon>
    </lineage>
</organism>
<keyword evidence="2" id="KW-1185">Reference proteome</keyword>
<dbReference type="InterPro" id="IPR029063">
    <property type="entry name" value="SAM-dependent_MTases_sf"/>
</dbReference>
<protein>
    <submittedName>
        <fullName evidence="1">SAM-dependent methyltransferase</fullName>
    </submittedName>
</protein>
<sequence length="289" mass="30142">MSVTESALASPSFGGPPTLDLHVPSAARMSDHLLDGKDNFTCDRLAVAELLRTAPELRALARSGRAFLMRAVAELAAHGIDQFLDLGAGLPADPCTHEVAAAHAAGPLRVVYVDNDPVVNMHNRALLSCAPGVRTVQGDLASPELLIARLSSTGAVDFARPAAVLLGDVLPYLPDPAQTVRAFRNVMAAGGAVVLTHLSRERADRDAVAAVEEVYARTGTGITVRTDAQIAELFDGLAHAPEVLDARPDPAVPALTCRAGIGWRVRGDQARAVTTTAATTGQRTNASAT</sequence>
<keyword evidence="1" id="KW-0489">Methyltransferase</keyword>